<dbReference type="PROSITE" id="PS51482">
    <property type="entry name" value="DEGV"/>
    <property type="match status" value="1"/>
</dbReference>
<dbReference type="Gene3D" id="3.30.1180.10">
    <property type="match status" value="1"/>
</dbReference>
<keyword evidence="1" id="KW-0446">Lipid-binding</keyword>
<evidence type="ECO:0000313" key="3">
    <source>
        <dbReference type="Proteomes" id="UP001597018"/>
    </source>
</evidence>
<dbReference type="InterPro" id="IPR050270">
    <property type="entry name" value="DegV_domain_contain"/>
</dbReference>
<evidence type="ECO:0000256" key="1">
    <source>
        <dbReference type="ARBA" id="ARBA00023121"/>
    </source>
</evidence>
<keyword evidence="3" id="KW-1185">Reference proteome</keyword>
<dbReference type="PANTHER" id="PTHR33434:SF2">
    <property type="entry name" value="FATTY ACID-BINDING PROTEIN TM_1468"/>
    <property type="match status" value="1"/>
</dbReference>
<organism evidence="2 3">
    <name type="scientific">Saccharopolyspora rosea</name>
    <dbReference type="NCBI Taxonomy" id="524884"/>
    <lineage>
        <taxon>Bacteria</taxon>
        <taxon>Bacillati</taxon>
        <taxon>Actinomycetota</taxon>
        <taxon>Actinomycetes</taxon>
        <taxon>Pseudonocardiales</taxon>
        <taxon>Pseudonocardiaceae</taxon>
        <taxon>Saccharopolyspora</taxon>
    </lineage>
</organism>
<dbReference type="Pfam" id="PF02645">
    <property type="entry name" value="DegV"/>
    <property type="match status" value="1"/>
</dbReference>
<dbReference type="SUPFAM" id="SSF82549">
    <property type="entry name" value="DAK1/DegV-like"/>
    <property type="match status" value="1"/>
</dbReference>
<protein>
    <submittedName>
        <fullName evidence="2">DegV family protein</fullName>
    </submittedName>
</protein>
<proteinExistence type="predicted"/>
<dbReference type="InterPro" id="IPR043168">
    <property type="entry name" value="DegV_C"/>
</dbReference>
<comment type="caution">
    <text evidence="2">The sequence shown here is derived from an EMBL/GenBank/DDBJ whole genome shotgun (WGS) entry which is preliminary data.</text>
</comment>
<dbReference type="PANTHER" id="PTHR33434">
    <property type="entry name" value="DEGV DOMAIN-CONTAINING PROTEIN DR_1986-RELATED"/>
    <property type="match status" value="1"/>
</dbReference>
<name>A0ABW3FXU8_9PSEU</name>
<dbReference type="EMBL" id="JBHTIW010000018">
    <property type="protein sequence ID" value="MFD0922110.1"/>
    <property type="molecule type" value="Genomic_DNA"/>
</dbReference>
<sequence>MSIAVVTDSTAYLPEGYARRFSVRTVPLHVSVDGAAPVDESRFGPDDLARAFDRRHRVTTAGASPRELAEAYREALDGGADGVVAVHLSRRLSGTWDAARCAAREVDPERVRVVDSRSAAMGLGFSVLAAAAAAESGAALSEVERVAETTAERTTTLFSVQTLEHLRRGGRIGTAAAVLGTALAIKPLLHVHDGRIEALEKVRTTTRAMARLSEVSAAAAGAGPAAVAVHHLAAPDRAEQLAEQFRRRLGEAVDCVVSEVGAVIGAHIGPGAVGVVVLPGGWHPSA</sequence>
<dbReference type="InterPro" id="IPR003797">
    <property type="entry name" value="DegV"/>
</dbReference>
<dbReference type="Proteomes" id="UP001597018">
    <property type="component" value="Unassembled WGS sequence"/>
</dbReference>
<gene>
    <name evidence="2" type="ORF">ACFQ16_20395</name>
</gene>
<dbReference type="RefSeq" id="WP_263251495.1">
    <property type="nucleotide sequence ID" value="NZ_BAABLT010000046.1"/>
</dbReference>
<dbReference type="Gene3D" id="3.40.50.10170">
    <property type="match status" value="1"/>
</dbReference>
<dbReference type="NCBIfam" id="TIGR00762">
    <property type="entry name" value="DegV"/>
    <property type="match status" value="1"/>
</dbReference>
<reference evidence="3" key="1">
    <citation type="journal article" date="2019" name="Int. J. Syst. Evol. Microbiol.">
        <title>The Global Catalogue of Microorganisms (GCM) 10K type strain sequencing project: providing services to taxonomists for standard genome sequencing and annotation.</title>
        <authorList>
            <consortium name="The Broad Institute Genomics Platform"/>
            <consortium name="The Broad Institute Genome Sequencing Center for Infectious Disease"/>
            <person name="Wu L."/>
            <person name="Ma J."/>
        </authorList>
    </citation>
    <scope>NUCLEOTIDE SEQUENCE [LARGE SCALE GENOMIC DNA]</scope>
    <source>
        <strain evidence="3">CCUG 56401</strain>
    </source>
</reference>
<evidence type="ECO:0000313" key="2">
    <source>
        <dbReference type="EMBL" id="MFD0922110.1"/>
    </source>
</evidence>
<accession>A0ABW3FXU8</accession>